<dbReference type="Proteomes" id="UP001107960">
    <property type="component" value="Unassembled WGS sequence"/>
</dbReference>
<dbReference type="EMBL" id="JACXXP010000044">
    <property type="protein sequence ID" value="MBD3906908.1"/>
    <property type="molecule type" value="Genomic_DNA"/>
</dbReference>
<dbReference type="RefSeq" id="WP_191181278.1">
    <property type="nucleotide sequence ID" value="NZ_JACXXP010000044.1"/>
</dbReference>
<dbReference type="InterPro" id="IPR015996">
    <property type="entry name" value="UCP028451"/>
</dbReference>
<proteinExistence type="predicted"/>
<organism evidence="2 4">
    <name type="scientific">Chryseobacterium muglaense</name>
    <dbReference type="NCBI Taxonomy" id="2893752"/>
    <lineage>
        <taxon>Bacteria</taxon>
        <taxon>Pseudomonadati</taxon>
        <taxon>Bacteroidota</taxon>
        <taxon>Flavobacteriia</taxon>
        <taxon>Flavobacteriales</taxon>
        <taxon>Weeksellaceae</taxon>
        <taxon>Chryseobacterium group</taxon>
        <taxon>Chryseobacterium</taxon>
    </lineage>
</organism>
<sequence>MEVSTFNFLKNLEANNNREWFNDHKEDYLRARENLVSFVDQLISVIAEFDERIARVDAEKSLYRIYRDTRFSHDKSPYKNNFGANIGMGKGHQSAGYYLHIQPGGSFLAGGIYMPERNQLKEIRSEISYNRKEFETLMSNDSFQRNFGGLSEEGKLKRVPNGFEKDDAMGEYLKLKHFVAIRLVSSKEFKQKNAVQKFGKVFESVKPLNDFLNKIFD</sequence>
<dbReference type="NCBIfam" id="TIGR02453">
    <property type="entry name" value="TIGR02453 family protein"/>
    <property type="match status" value="1"/>
</dbReference>
<reference evidence="3" key="2">
    <citation type="submission" date="2023-07" db="EMBL/GenBank/DDBJ databases">
        <title>Description of novel Chryseobacterium sp. strain C-2.</title>
        <authorList>
            <person name="Saticioglu I.B."/>
        </authorList>
    </citation>
    <scope>NUCLEOTIDE SEQUENCE [LARGE SCALE GENOMIC DNA]</scope>
    <source>
        <strain evidence="3">C-2</strain>
    </source>
</reference>
<name>A0A9Q3UT90_9FLAO</name>
<gene>
    <name evidence="1" type="ORF">IEW27_20180</name>
    <name evidence="2" type="ORF">LNP80_02165</name>
</gene>
<dbReference type="EMBL" id="JAJJML010000001">
    <property type="protein sequence ID" value="MCC9033061.1"/>
    <property type="molecule type" value="Genomic_DNA"/>
</dbReference>
<evidence type="ECO:0000313" key="3">
    <source>
        <dbReference type="Proteomes" id="UP000603715"/>
    </source>
</evidence>
<dbReference type="AlphaFoldDB" id="A0A9Q3UT90"/>
<evidence type="ECO:0000313" key="4">
    <source>
        <dbReference type="Proteomes" id="UP001107960"/>
    </source>
</evidence>
<dbReference type="Proteomes" id="UP000603715">
    <property type="component" value="Unassembled WGS sequence"/>
</dbReference>
<reference evidence="2" key="1">
    <citation type="submission" date="2021-11" db="EMBL/GenBank/DDBJ databases">
        <title>Description of novel Chryseobacterium species.</title>
        <authorList>
            <person name="Saticioglu I.B."/>
            <person name="Ay H."/>
            <person name="Altun S."/>
            <person name="Duman M."/>
        </authorList>
    </citation>
    <scope>NUCLEOTIDE SEQUENCE</scope>
    <source>
        <strain evidence="2">C-39</strain>
    </source>
</reference>
<accession>A0A9Q3UT90</accession>
<comment type="caution">
    <text evidence="2">The sequence shown here is derived from an EMBL/GenBank/DDBJ whole genome shotgun (WGS) entry which is preliminary data.</text>
</comment>
<reference evidence="1" key="3">
    <citation type="submission" date="2024-05" db="EMBL/GenBank/DDBJ databases">
        <title>Description of novel Chryseobacterium sp. strain C-2.</title>
        <authorList>
            <person name="Saticioglu I.B."/>
        </authorList>
    </citation>
    <scope>NUCLEOTIDE SEQUENCE</scope>
    <source>
        <strain evidence="1">C-2</strain>
    </source>
</reference>
<dbReference type="InterPro" id="IPR012808">
    <property type="entry name" value="CHP02453"/>
</dbReference>
<evidence type="ECO:0000313" key="2">
    <source>
        <dbReference type="EMBL" id="MCC9033061.1"/>
    </source>
</evidence>
<dbReference type="PANTHER" id="PTHR36452:SF1">
    <property type="entry name" value="DUF2461 DOMAIN-CONTAINING PROTEIN"/>
    <property type="match status" value="1"/>
</dbReference>
<evidence type="ECO:0000313" key="1">
    <source>
        <dbReference type="EMBL" id="MBD3906908.1"/>
    </source>
</evidence>
<dbReference type="PANTHER" id="PTHR36452">
    <property type="entry name" value="CHROMOSOME 12, WHOLE GENOME SHOTGUN SEQUENCE"/>
    <property type="match status" value="1"/>
</dbReference>
<protein>
    <submittedName>
        <fullName evidence="2">DUF2461 domain-containing protein</fullName>
    </submittedName>
</protein>
<dbReference type="PIRSF" id="PIRSF028451">
    <property type="entry name" value="UCP028451"/>
    <property type="match status" value="1"/>
</dbReference>
<keyword evidence="3" id="KW-1185">Reference proteome</keyword>
<dbReference type="Pfam" id="PF09365">
    <property type="entry name" value="DUF2461"/>
    <property type="match status" value="1"/>
</dbReference>